<dbReference type="SMART" id="SM01191">
    <property type="entry name" value="ENT"/>
    <property type="match status" value="1"/>
</dbReference>
<dbReference type="STRING" id="39946.B8B4C4"/>
<dbReference type="InterPro" id="IPR005491">
    <property type="entry name" value="ENT_dom"/>
</dbReference>
<organism evidence="5 6">
    <name type="scientific">Oryza sativa subsp. indica</name>
    <name type="common">Rice</name>
    <dbReference type="NCBI Taxonomy" id="39946"/>
    <lineage>
        <taxon>Eukaryota</taxon>
        <taxon>Viridiplantae</taxon>
        <taxon>Streptophyta</taxon>
        <taxon>Embryophyta</taxon>
        <taxon>Tracheophyta</taxon>
        <taxon>Spermatophyta</taxon>
        <taxon>Magnoliopsida</taxon>
        <taxon>Liliopsida</taxon>
        <taxon>Poales</taxon>
        <taxon>Poaceae</taxon>
        <taxon>BOP clade</taxon>
        <taxon>Oryzoideae</taxon>
        <taxon>Oryzeae</taxon>
        <taxon>Oryzinae</taxon>
        <taxon>Oryza</taxon>
        <taxon>Oryza sativa</taxon>
    </lineage>
</organism>
<dbReference type="InterPro" id="IPR008395">
    <property type="entry name" value="Agenet-like_dom"/>
</dbReference>
<evidence type="ECO:0000313" key="5">
    <source>
        <dbReference type="EMBL" id="EEC80923.1"/>
    </source>
</evidence>
<evidence type="ECO:0000256" key="2">
    <source>
        <dbReference type="ARBA" id="ARBA00023242"/>
    </source>
</evidence>
<dbReference type="HOGENOM" id="CLU_433064_0_0_1"/>
<dbReference type="Pfam" id="PF05641">
    <property type="entry name" value="Agenet"/>
    <property type="match status" value="1"/>
</dbReference>
<proteinExistence type="predicted"/>
<protein>
    <recommendedName>
        <fullName evidence="4">ENT domain-containing protein</fullName>
    </recommendedName>
</protein>
<sequence length="632" mass="71690">MKLVKGSKVEVLQEAEVPLGSWRGAEIVLGNGQSFYVRYDPSPVDSCAAVERVQRRLIRPCPPRDDSVCWAVGDILEAFDSYSWKIAEMVRVLGKDFYLVRLLGSSLELRTHASELRLRKHWKDGKWTVLQKDSTKCFGGSFRGQPKSGNLGSNFGKQRQLYCAMDNNLLLKNQKALEGDKSRGMKRKSSAITHPTQCSEVTRGMKRLQTPHRDGRHAALVAGVSPRLAEKVDAVDSPCLMLGEKYMHASLNKRKNGVHTTNLAGVNVDTENKFCPLTSAYPSDTESISSSVGSCSPSSSPCSSRHFYSAYQTGDICSRTDGAEAAVSERETSQHDKIIPKEDTHLLELHAYRATMLALYVCGSISWEQEALLTNLRLTLNISTDEHLAELRRPKSEACKASFCRSMSMEESATWFAKLQRDLQSEYDLQRLCKRPYFKMLHKDSGGSHAKRVSWLHAFDKFPFQKKHYMVHLVFSDEQRKYRVLFDVLCIGYQHHETESSTEAEQRIREYKRIIRRRRHFQVSTQGKQHVLQCSPFPHKKVQKRFQGQQRPAIHPVLARFCKKESMKPSQATAFISLWGSWILHAKCMGMRDGAMADDDDDDDDNDDPEHWNKSVPDAASACIDAARSMMQ</sequence>
<dbReference type="PANTHER" id="PTHR31917:SF5">
    <property type="entry name" value="OS02G0204500 PROTEIN"/>
    <property type="match status" value="1"/>
</dbReference>
<evidence type="ECO:0000256" key="1">
    <source>
        <dbReference type="ARBA" id="ARBA00004123"/>
    </source>
</evidence>
<comment type="subcellular location">
    <subcellularLocation>
        <location evidence="1">Nucleus</location>
    </subcellularLocation>
</comment>
<dbReference type="Gramene" id="BGIOSGA020932-TA">
    <property type="protein sequence ID" value="BGIOSGA020932-PA"/>
    <property type="gene ID" value="BGIOSGA020932"/>
</dbReference>
<dbReference type="EMBL" id="CM000131">
    <property type="protein sequence ID" value="EEC80923.1"/>
    <property type="molecule type" value="Genomic_DNA"/>
</dbReference>
<dbReference type="InterPro" id="IPR036142">
    <property type="entry name" value="ENT_dom-like_sf"/>
</dbReference>
<evidence type="ECO:0000259" key="4">
    <source>
        <dbReference type="PROSITE" id="PS51138"/>
    </source>
</evidence>
<feature type="compositionally biased region" description="Acidic residues" evidence="3">
    <location>
        <begin position="596"/>
        <end position="608"/>
    </location>
</feature>
<dbReference type="InterPro" id="IPR014002">
    <property type="entry name" value="Agenet_dom_plant"/>
</dbReference>
<dbReference type="Gene3D" id="1.10.1240.40">
    <property type="entry name" value="ENT domain"/>
    <property type="match status" value="1"/>
</dbReference>
<reference evidence="5 6" key="1">
    <citation type="journal article" date="2005" name="PLoS Biol.">
        <title>The genomes of Oryza sativa: a history of duplications.</title>
        <authorList>
            <person name="Yu J."/>
            <person name="Wang J."/>
            <person name="Lin W."/>
            <person name="Li S."/>
            <person name="Li H."/>
            <person name="Zhou J."/>
            <person name="Ni P."/>
            <person name="Dong W."/>
            <person name="Hu S."/>
            <person name="Zeng C."/>
            <person name="Zhang J."/>
            <person name="Zhang Y."/>
            <person name="Li R."/>
            <person name="Xu Z."/>
            <person name="Li S."/>
            <person name="Li X."/>
            <person name="Zheng H."/>
            <person name="Cong L."/>
            <person name="Lin L."/>
            <person name="Yin J."/>
            <person name="Geng J."/>
            <person name="Li G."/>
            <person name="Shi J."/>
            <person name="Liu J."/>
            <person name="Lv H."/>
            <person name="Li J."/>
            <person name="Wang J."/>
            <person name="Deng Y."/>
            <person name="Ran L."/>
            <person name="Shi X."/>
            <person name="Wang X."/>
            <person name="Wu Q."/>
            <person name="Li C."/>
            <person name="Ren X."/>
            <person name="Wang J."/>
            <person name="Wang X."/>
            <person name="Li D."/>
            <person name="Liu D."/>
            <person name="Zhang X."/>
            <person name="Ji Z."/>
            <person name="Zhao W."/>
            <person name="Sun Y."/>
            <person name="Zhang Z."/>
            <person name="Bao J."/>
            <person name="Han Y."/>
            <person name="Dong L."/>
            <person name="Ji J."/>
            <person name="Chen P."/>
            <person name="Wu S."/>
            <person name="Liu J."/>
            <person name="Xiao Y."/>
            <person name="Bu D."/>
            <person name="Tan J."/>
            <person name="Yang L."/>
            <person name="Ye C."/>
            <person name="Zhang J."/>
            <person name="Xu J."/>
            <person name="Zhou Y."/>
            <person name="Yu Y."/>
            <person name="Zhang B."/>
            <person name="Zhuang S."/>
            <person name="Wei H."/>
            <person name="Liu B."/>
            <person name="Lei M."/>
            <person name="Yu H."/>
            <person name="Li Y."/>
            <person name="Xu H."/>
            <person name="Wei S."/>
            <person name="He X."/>
            <person name="Fang L."/>
            <person name="Zhang Z."/>
            <person name="Zhang Y."/>
            <person name="Huang X."/>
            <person name="Su Z."/>
            <person name="Tong W."/>
            <person name="Li J."/>
            <person name="Tong Z."/>
            <person name="Li S."/>
            <person name="Ye J."/>
            <person name="Wang L."/>
            <person name="Fang L."/>
            <person name="Lei T."/>
            <person name="Chen C."/>
            <person name="Chen H."/>
            <person name="Xu Z."/>
            <person name="Li H."/>
            <person name="Huang H."/>
            <person name="Zhang F."/>
            <person name="Xu H."/>
            <person name="Li N."/>
            <person name="Zhao C."/>
            <person name="Li S."/>
            <person name="Dong L."/>
            <person name="Huang Y."/>
            <person name="Li L."/>
            <person name="Xi Y."/>
            <person name="Qi Q."/>
            <person name="Li W."/>
            <person name="Zhang B."/>
            <person name="Hu W."/>
            <person name="Zhang Y."/>
            <person name="Tian X."/>
            <person name="Jiao Y."/>
            <person name="Liang X."/>
            <person name="Jin J."/>
            <person name="Gao L."/>
            <person name="Zheng W."/>
            <person name="Hao B."/>
            <person name="Liu S."/>
            <person name="Wang W."/>
            <person name="Yuan L."/>
            <person name="Cao M."/>
            <person name="McDermott J."/>
            <person name="Samudrala R."/>
            <person name="Wang J."/>
            <person name="Wong G.K."/>
            <person name="Yang H."/>
        </authorList>
    </citation>
    <scope>NUCLEOTIDE SEQUENCE [LARGE SCALE GENOMIC DNA]</scope>
    <source>
        <strain evidence="6">cv. 93-11</strain>
    </source>
</reference>
<feature type="domain" description="ENT" evidence="4">
    <location>
        <begin position="340"/>
        <end position="426"/>
    </location>
</feature>
<dbReference type="AlphaFoldDB" id="B8B4C4"/>
<dbReference type="GO" id="GO:0005634">
    <property type="term" value="C:nucleus"/>
    <property type="evidence" value="ECO:0007669"/>
    <property type="project" value="UniProtKB-SubCell"/>
</dbReference>
<dbReference type="SUPFAM" id="SSF158639">
    <property type="entry name" value="ENT-like"/>
    <property type="match status" value="1"/>
</dbReference>
<dbReference type="PANTHER" id="PTHR31917">
    <property type="entry name" value="AGENET DOMAIN-CONTAINING PROTEIN-RELATED"/>
    <property type="match status" value="1"/>
</dbReference>
<gene>
    <name evidence="5" type="ORF">OsI_23601</name>
</gene>
<keyword evidence="6" id="KW-1185">Reference proteome</keyword>
<keyword evidence="2" id="KW-0539">Nucleus</keyword>
<dbReference type="Proteomes" id="UP000007015">
    <property type="component" value="Chromosome 6"/>
</dbReference>
<name>B8B4C4_ORYSI</name>
<dbReference type="PROSITE" id="PS51138">
    <property type="entry name" value="ENT"/>
    <property type="match status" value="1"/>
</dbReference>
<feature type="region of interest" description="Disordered" evidence="3">
    <location>
        <begin position="595"/>
        <end position="618"/>
    </location>
</feature>
<evidence type="ECO:0000313" key="6">
    <source>
        <dbReference type="Proteomes" id="UP000007015"/>
    </source>
</evidence>
<evidence type="ECO:0000256" key="3">
    <source>
        <dbReference type="SAM" id="MobiDB-lite"/>
    </source>
</evidence>
<dbReference type="Pfam" id="PF03735">
    <property type="entry name" value="ENT"/>
    <property type="match status" value="1"/>
</dbReference>
<accession>B8B4C4</accession>
<dbReference type="SMART" id="SM00743">
    <property type="entry name" value="Agenet"/>
    <property type="match status" value="2"/>
</dbReference>